<proteinExistence type="predicted"/>
<dbReference type="KEGG" id="whr:OG579_20650"/>
<evidence type="ECO:0000313" key="2">
    <source>
        <dbReference type="Proteomes" id="UP001432128"/>
    </source>
</evidence>
<dbReference type="SUPFAM" id="SSF55961">
    <property type="entry name" value="Bet v1-like"/>
    <property type="match status" value="1"/>
</dbReference>
<accession>A0AAU4K1Y7</accession>
<evidence type="ECO:0000313" key="1">
    <source>
        <dbReference type="EMBL" id="WUM20064.1"/>
    </source>
</evidence>
<dbReference type="RefSeq" id="WP_328857479.1">
    <property type="nucleotide sequence ID" value="NZ_CP108021.1"/>
</dbReference>
<sequence length="381" mass="43665">MTRIDMATDLDCSVEQAWKLLTDPAQKNTWSPVLTTVEDPGGDDRMDRPGAMREVNLGTPVWNTVHEVVTVADEPHRFDYVVYKSPAVLRNYHCRIDIDPKDDGCAVRYTVDVDFVSKFGALAEPGVRRGLERSLAGLSAQSKLLPATSDRGRPASRRRPRRSTAMLLRPEAGRQLEHQRHLAAELAAEGDPKYWFARMVELTTEELLRLVDAEVFAEPEWVLRLLAAIHRRHVSVLHSYRTDGPVPPRWRAAWGACDEIGDGRRFRHMAGGVVSAAQAHMNEDMHRALAEVYDVHYRDTRHYKEFRPDYLRMAPMYGAALDRLIADMPAPLMPRLFRLSRIVAPELRDSLLRRCYYDVERDRMLAFERGYHLTRDGVGRR</sequence>
<dbReference type="InterPro" id="IPR046037">
    <property type="entry name" value="DUF5995"/>
</dbReference>
<dbReference type="Gene3D" id="3.30.530.20">
    <property type="match status" value="1"/>
</dbReference>
<name>A0AAU4K1Y7_9NOCA</name>
<dbReference type="AlphaFoldDB" id="A0AAU4K1Y7"/>
<dbReference type="InterPro" id="IPR019587">
    <property type="entry name" value="Polyketide_cyclase/dehydratase"/>
</dbReference>
<dbReference type="EMBL" id="CP108021">
    <property type="protein sequence ID" value="WUM20064.1"/>
    <property type="molecule type" value="Genomic_DNA"/>
</dbReference>
<dbReference type="Proteomes" id="UP001432128">
    <property type="component" value="Chromosome"/>
</dbReference>
<organism evidence="1 2">
    <name type="scientific">Williamsia herbipolensis</name>
    <dbReference type="NCBI Taxonomy" id="1603258"/>
    <lineage>
        <taxon>Bacteria</taxon>
        <taxon>Bacillati</taxon>
        <taxon>Actinomycetota</taxon>
        <taxon>Actinomycetes</taxon>
        <taxon>Mycobacteriales</taxon>
        <taxon>Nocardiaceae</taxon>
        <taxon>Williamsia</taxon>
    </lineage>
</organism>
<reference evidence="1 2" key="1">
    <citation type="submission" date="2022-10" db="EMBL/GenBank/DDBJ databases">
        <title>The complete genomes of actinobacterial strains from the NBC collection.</title>
        <authorList>
            <person name="Joergensen T.S."/>
            <person name="Alvarez Arevalo M."/>
            <person name="Sterndorff E.B."/>
            <person name="Faurdal D."/>
            <person name="Vuksanovic O."/>
            <person name="Mourched A.-S."/>
            <person name="Charusanti P."/>
            <person name="Shaw S."/>
            <person name="Blin K."/>
            <person name="Weber T."/>
        </authorList>
    </citation>
    <scope>NUCLEOTIDE SEQUENCE [LARGE SCALE GENOMIC DNA]</scope>
    <source>
        <strain evidence="1 2">NBC_00319</strain>
    </source>
</reference>
<protein>
    <submittedName>
        <fullName evidence="1">SRPBCC family protein</fullName>
    </submittedName>
</protein>
<dbReference type="Pfam" id="PF10604">
    <property type="entry name" value="Polyketide_cyc2"/>
    <property type="match status" value="1"/>
</dbReference>
<dbReference type="InterPro" id="IPR023393">
    <property type="entry name" value="START-like_dom_sf"/>
</dbReference>
<dbReference type="Pfam" id="PF19458">
    <property type="entry name" value="DUF5995"/>
    <property type="match status" value="1"/>
</dbReference>
<gene>
    <name evidence="1" type="ORF">OG579_20650</name>
</gene>
<dbReference type="CDD" id="cd07821">
    <property type="entry name" value="PYR_PYL_RCAR_like"/>
    <property type="match status" value="1"/>
</dbReference>
<keyword evidence="2" id="KW-1185">Reference proteome</keyword>